<dbReference type="RefSeq" id="WP_204733289.1">
    <property type="nucleotide sequence ID" value="NZ_JAVDWE010000004.1"/>
</dbReference>
<protein>
    <submittedName>
        <fullName evidence="2">2-keto-4-pentenoate hydratase/2-oxohepta-3-ene-1,7-dioic acid hydratase in catechol pathway</fullName>
    </submittedName>
</protein>
<gene>
    <name evidence="2" type="ORF">J2X09_001726</name>
</gene>
<proteinExistence type="predicted"/>
<feature type="domain" description="Fumarylacetoacetase-like C-terminal" evidence="1">
    <location>
        <begin position="129"/>
        <end position="320"/>
    </location>
</feature>
<dbReference type="PANTHER" id="PTHR43211">
    <property type="entry name" value="FUMARYLACETOACETATE HYDROLASE"/>
    <property type="match status" value="1"/>
</dbReference>
<dbReference type="InterPro" id="IPR036663">
    <property type="entry name" value="Fumarylacetoacetase_C_sf"/>
</dbReference>
<accession>A0ABU1V9T8</accession>
<dbReference type="SUPFAM" id="SSF56529">
    <property type="entry name" value="FAH"/>
    <property type="match status" value="1"/>
</dbReference>
<sequence length="328" mass="35410">MKLVSYQTVPAQAPRLGLLQTDGTVLCLTSLHAGDARFASMAAFIAGGEEAFTQARRDAEAHRPGGAHEVPAGGYTLLTPLARPPLMRDWGTMTAHPKFFLEMRARQRAQASPDPAAALEAARLDGQLDLPPNWFTVPRFYTANPLNLAGPGQAIEWPAFAQKLDYELELAVVLGRTGKDIARERARDFILGVTLFNDFTARDVQAAEGQPAGKSKDFDGAYALGPCIVTLDELPDLYRLRVTSRLNGEMQTVDNTASMEIGFEDLIAYASRSCTLHAGEVFASGTFARGCGVETGRLLRPGDRIELEAEHIGVLENTIVQPVAGDTA</sequence>
<dbReference type="Pfam" id="PF01557">
    <property type="entry name" value="FAA_hydrolase"/>
    <property type="match status" value="1"/>
</dbReference>
<evidence type="ECO:0000259" key="1">
    <source>
        <dbReference type="Pfam" id="PF01557"/>
    </source>
</evidence>
<keyword evidence="3" id="KW-1185">Reference proteome</keyword>
<evidence type="ECO:0000313" key="3">
    <source>
        <dbReference type="Proteomes" id="UP001265550"/>
    </source>
</evidence>
<name>A0ABU1V9T8_9BURK</name>
<dbReference type="Gene3D" id="3.90.850.10">
    <property type="entry name" value="Fumarylacetoacetase-like, C-terminal domain"/>
    <property type="match status" value="1"/>
</dbReference>
<organism evidence="2 3">
    <name type="scientific">Hydrogenophaga laconesensis</name>
    <dbReference type="NCBI Taxonomy" id="1805971"/>
    <lineage>
        <taxon>Bacteria</taxon>
        <taxon>Pseudomonadati</taxon>
        <taxon>Pseudomonadota</taxon>
        <taxon>Betaproteobacteria</taxon>
        <taxon>Burkholderiales</taxon>
        <taxon>Comamonadaceae</taxon>
        <taxon>Hydrogenophaga</taxon>
    </lineage>
</organism>
<comment type="caution">
    <text evidence="2">The sequence shown here is derived from an EMBL/GenBank/DDBJ whole genome shotgun (WGS) entry which is preliminary data.</text>
</comment>
<dbReference type="InterPro" id="IPR011234">
    <property type="entry name" value="Fumarylacetoacetase-like_C"/>
</dbReference>
<dbReference type="Proteomes" id="UP001265550">
    <property type="component" value="Unassembled WGS sequence"/>
</dbReference>
<evidence type="ECO:0000313" key="2">
    <source>
        <dbReference type="EMBL" id="MDR7093988.1"/>
    </source>
</evidence>
<dbReference type="PANTHER" id="PTHR43211:SF1">
    <property type="entry name" value="BLL6422 PROTEIN"/>
    <property type="match status" value="1"/>
</dbReference>
<reference evidence="2 3" key="1">
    <citation type="submission" date="2023-07" db="EMBL/GenBank/DDBJ databases">
        <title>Sorghum-associated microbial communities from plants grown in Nebraska, USA.</title>
        <authorList>
            <person name="Schachtman D."/>
        </authorList>
    </citation>
    <scope>NUCLEOTIDE SEQUENCE [LARGE SCALE GENOMIC DNA]</scope>
    <source>
        <strain evidence="2 3">BE240</strain>
    </source>
</reference>
<dbReference type="EMBL" id="JAVDWE010000004">
    <property type="protein sequence ID" value="MDR7093988.1"/>
    <property type="molecule type" value="Genomic_DNA"/>
</dbReference>